<feature type="domain" description="SLH" evidence="3">
    <location>
        <begin position="809"/>
        <end position="870"/>
    </location>
</feature>
<evidence type="ECO:0000259" key="3">
    <source>
        <dbReference type="PROSITE" id="PS51272"/>
    </source>
</evidence>
<dbReference type="AlphaFoldDB" id="A0A2N5NB87"/>
<comment type="caution">
    <text evidence="4">The sequence shown here is derived from an EMBL/GenBank/DDBJ whole genome shotgun (WGS) entry which is preliminary data.</text>
</comment>
<sequence length="1018" mass="108956">MDIKHQQRKPWLQLLLAAALLCTGWNFGAASALAVPPQPQVVFSDKVVTENAVENGTSAVLNGTVADQVYMGPDYERFFLVDEYVVSGIPQNGQKVPADPAAAGLAFQGQISGLTPGKSYQYSACLQKDGESVALCANAAAFQAYRTLSWFEPFELDLPRSTPLDEVKKLMPETVRAHFTDGTSELYPVSWNLNAYEWDSRLSGYKQYETGGQIIIRGAAELPDGNTVRYEEMATDDPRFIINMPLIEMTGAAPVEDRTVVVGTTLAQAKSKLPKRVEFSFEDGVEALLDVKWDSGTPAFDGARKGTYLFKGTPLCPRLDRRAMPASVEPGGDSCEAFANAAEVQASAYVHVVDYKWQLVGPAGFTPEPGSEHRFFYDAVNVPYVAFSDASADGALSVMKMEGGVWTYVGAPGFIGSHVSNVQAAFNSVNPNDKKLYVSFIDGDGTVKAASYEAGSWTSMPSAGSALAGERGALAMGMDWDGPVLVYADADENGKATMKKWDKGSKAWSSFGTPGFSDGRVSGLSIIDTFAAYFTVSAFENGVLNVYGYVYYPSMNWEKLSGAAAASPAGSALIPFKYNYDSMALSMDDKGVSVLIWDWNNRKWSASNLPPVLAQPAKLADVAVDEQAKVLYVAFEDQGKITVRKLNGSEWVTAGAAQFTAGGASELRLQIIDGIPHVSIVDDMHGGKLTVLNYRAWYDPAAVTGAASEVAETSARIEGSAQGTLSRRGMEYREQADGAAWIVIDGGQGPGSISVKLDSLKPGTGYEFRAYGDSQEGRIYGDIAAFRTKAKQETEVLETSGPAWTPSPSASPTPTAAPTSTPTPAPTAGEYKAYMKGYPDGSFLPQGSVTRAEVAAILSRTMDKKASAATDAKSFKDVPSGFWAGKDIAIVARQGWMNGSGDGSFRPGRAVTRAEMAQILLNVYGKQEQAAAVPSYPDAAGHWAAAAIASAEARGWLPGYADGKFHPNQPLTRVETVRLFNSLLGRSGNAQAKQVWTDVKPGDADFADIMAASVDYRF</sequence>
<dbReference type="PANTHER" id="PTHR43308:SF5">
    <property type="entry name" value="S-LAYER PROTEIN _ PEPTIDOGLYCAN ENDO-BETA-N-ACETYLGLUCOSAMINIDASE"/>
    <property type="match status" value="1"/>
</dbReference>
<dbReference type="PANTHER" id="PTHR43308">
    <property type="entry name" value="OUTER MEMBRANE PROTEIN ALPHA-RELATED"/>
    <property type="match status" value="1"/>
</dbReference>
<feature type="chain" id="PRO_5039406340" description="SLH domain-containing protein" evidence="2">
    <location>
        <begin position="35"/>
        <end position="1018"/>
    </location>
</feature>
<evidence type="ECO:0000313" key="4">
    <source>
        <dbReference type="EMBL" id="PLT47585.1"/>
    </source>
</evidence>
<organism evidence="4 5">
    <name type="scientific">Paenibacillus pasadenensis</name>
    <dbReference type="NCBI Taxonomy" id="217090"/>
    <lineage>
        <taxon>Bacteria</taxon>
        <taxon>Bacillati</taxon>
        <taxon>Bacillota</taxon>
        <taxon>Bacilli</taxon>
        <taxon>Bacillales</taxon>
        <taxon>Paenibacillaceae</taxon>
        <taxon>Paenibacillus</taxon>
    </lineage>
</organism>
<dbReference type="Proteomes" id="UP000234789">
    <property type="component" value="Unassembled WGS sequence"/>
</dbReference>
<name>A0A2N5NB87_9BACL</name>
<evidence type="ECO:0000256" key="2">
    <source>
        <dbReference type="SAM" id="SignalP"/>
    </source>
</evidence>
<proteinExistence type="predicted"/>
<dbReference type="RefSeq" id="WP_180968406.1">
    <property type="nucleotide sequence ID" value="NZ_NFEZ01000003.1"/>
</dbReference>
<dbReference type="SUPFAM" id="SSF89372">
    <property type="entry name" value="Fucose-specific lectin"/>
    <property type="match status" value="1"/>
</dbReference>
<dbReference type="InterPro" id="IPR001119">
    <property type="entry name" value="SLH_dom"/>
</dbReference>
<dbReference type="InterPro" id="IPR051465">
    <property type="entry name" value="Cell_Envelope_Struct_Comp"/>
</dbReference>
<dbReference type="Pfam" id="PF07532">
    <property type="entry name" value="Big_4"/>
    <property type="match status" value="1"/>
</dbReference>
<evidence type="ECO:0000256" key="1">
    <source>
        <dbReference type="SAM" id="MobiDB-lite"/>
    </source>
</evidence>
<feature type="compositionally biased region" description="Low complexity" evidence="1">
    <location>
        <begin position="799"/>
        <end position="828"/>
    </location>
</feature>
<keyword evidence="2" id="KW-0732">Signal</keyword>
<dbReference type="EMBL" id="NFEZ01000003">
    <property type="protein sequence ID" value="PLT47585.1"/>
    <property type="molecule type" value="Genomic_DNA"/>
</dbReference>
<protein>
    <recommendedName>
        <fullName evidence="3">SLH domain-containing protein</fullName>
    </recommendedName>
</protein>
<reference evidence="4 5" key="1">
    <citation type="submission" date="2017-05" db="EMBL/GenBank/DDBJ databases">
        <title>Functional genome analysis of Paenibacillus pasadenensis strain R16: insights on endophytic life style and antifungal activity.</title>
        <authorList>
            <person name="Passera A."/>
            <person name="Marcolungo L."/>
            <person name="Casati P."/>
            <person name="Brasca M."/>
            <person name="Quaglino F."/>
            <person name="Delledonne M."/>
        </authorList>
    </citation>
    <scope>NUCLEOTIDE SEQUENCE [LARGE SCALE GENOMIC DNA]</scope>
    <source>
        <strain evidence="4 5">R16</strain>
    </source>
</reference>
<keyword evidence="5" id="KW-1185">Reference proteome</keyword>
<feature type="domain" description="SLH" evidence="3">
    <location>
        <begin position="871"/>
        <end position="934"/>
    </location>
</feature>
<gene>
    <name evidence="4" type="ORF">B8V81_1809</name>
</gene>
<accession>A0A2N5NB87</accession>
<dbReference type="Pfam" id="PF00395">
    <property type="entry name" value="SLH"/>
    <property type="match status" value="3"/>
</dbReference>
<feature type="domain" description="SLH" evidence="3">
    <location>
        <begin position="935"/>
        <end position="994"/>
    </location>
</feature>
<feature type="signal peptide" evidence="2">
    <location>
        <begin position="1"/>
        <end position="34"/>
    </location>
</feature>
<evidence type="ECO:0000313" key="5">
    <source>
        <dbReference type="Proteomes" id="UP000234789"/>
    </source>
</evidence>
<dbReference type="PROSITE" id="PS51272">
    <property type="entry name" value="SLH"/>
    <property type="match status" value="3"/>
</dbReference>
<feature type="region of interest" description="Disordered" evidence="1">
    <location>
        <begin position="794"/>
        <end position="828"/>
    </location>
</feature>
<dbReference type="InterPro" id="IPR011081">
    <property type="entry name" value="Big_4"/>
</dbReference>